<dbReference type="PROSITE" id="PS50045">
    <property type="entry name" value="SIGMA54_INTERACT_4"/>
    <property type="match status" value="1"/>
</dbReference>
<evidence type="ECO:0000256" key="7">
    <source>
        <dbReference type="PROSITE-ProRule" id="PRU00169"/>
    </source>
</evidence>
<feature type="domain" description="Sigma-54 factor interaction" evidence="8">
    <location>
        <begin position="139"/>
        <end position="368"/>
    </location>
</feature>
<dbReference type="Gene3D" id="1.10.8.60">
    <property type="match status" value="1"/>
</dbReference>
<dbReference type="PANTHER" id="PTHR32071:SF17">
    <property type="entry name" value="TRANSCRIPTIONAL REGULATOR (NTRC FAMILY)"/>
    <property type="match status" value="1"/>
</dbReference>
<dbReference type="PROSITE" id="PS00688">
    <property type="entry name" value="SIGMA54_INTERACT_3"/>
    <property type="match status" value="1"/>
</dbReference>
<dbReference type="Gene3D" id="3.40.50.300">
    <property type="entry name" value="P-loop containing nucleotide triphosphate hydrolases"/>
    <property type="match status" value="1"/>
</dbReference>
<feature type="domain" description="Response regulatory" evidence="9">
    <location>
        <begin position="3"/>
        <end position="117"/>
    </location>
</feature>
<evidence type="ECO:0000256" key="3">
    <source>
        <dbReference type="ARBA" id="ARBA00022840"/>
    </source>
</evidence>
<feature type="modified residue" description="4-aspartylphosphate" evidence="7">
    <location>
        <position position="52"/>
    </location>
</feature>
<dbReference type="InterPro" id="IPR003593">
    <property type="entry name" value="AAA+_ATPase"/>
</dbReference>
<dbReference type="GO" id="GO:0000160">
    <property type="term" value="P:phosphorelay signal transduction system"/>
    <property type="evidence" value="ECO:0007669"/>
    <property type="project" value="InterPro"/>
</dbReference>
<dbReference type="PRINTS" id="PR01590">
    <property type="entry name" value="HTHFIS"/>
</dbReference>
<dbReference type="InterPro" id="IPR025943">
    <property type="entry name" value="Sigma_54_int_dom_ATP-bd_2"/>
</dbReference>
<dbReference type="InterPro" id="IPR002078">
    <property type="entry name" value="Sigma_54_int"/>
</dbReference>
<sequence length="447" mass="49130">MTRILIIDDEGNIRRMLASLLQAEGFATTEAESGEEGLRKIEADEPDAVMLDLALPGQSGLEILEKVAARWPETPVVMMSGQATLGDAVKATRLGAFQFLEKPLTPEAVLITLGAALELRRQRDLNRALRRELEPGQQMVGRSAAIEEVRALVRRVAATDSRVLVTGESGTGKELVAVAIHGLSERRRGPFVRINCAAIPRDLIESELFGHEKGAFTGATAQRRGKFELANGGTLFLDEVGDLSPEAQAKLLRAIDAGEIERVGGDELIPVDVRIVAATNHDLEGEVKEGSFREDLFFRLHVMPIHIEPLRDRREDIPVLVAHFVERFRSRHGLKPPDLTDDAMRTLVAYDWPGNVRELGNAVERLMILYPEQPIGPAEVATVLPHQLGDAPLAASGGSLSEMLENYERRVIESAVEAAGGNVAEAARRLETDRPNLYRRMKRLGLR</sequence>
<dbReference type="Pfam" id="PF00158">
    <property type="entry name" value="Sigma54_activat"/>
    <property type="match status" value="1"/>
</dbReference>
<accession>A0AAE4Z7S8</accession>
<dbReference type="CDD" id="cd00009">
    <property type="entry name" value="AAA"/>
    <property type="match status" value="1"/>
</dbReference>
<dbReference type="GO" id="GO:0005524">
    <property type="term" value="F:ATP binding"/>
    <property type="evidence" value="ECO:0007669"/>
    <property type="project" value="UniProtKB-KW"/>
</dbReference>
<evidence type="ECO:0000313" key="10">
    <source>
        <dbReference type="EMBL" id="NIR74809.1"/>
    </source>
</evidence>
<gene>
    <name evidence="10" type="ORF">GWO12_06810</name>
</gene>
<dbReference type="InterPro" id="IPR001789">
    <property type="entry name" value="Sig_transdc_resp-reg_receiver"/>
</dbReference>
<dbReference type="Pfam" id="PF25601">
    <property type="entry name" value="AAA_lid_14"/>
    <property type="match status" value="1"/>
</dbReference>
<dbReference type="GO" id="GO:0006355">
    <property type="term" value="P:regulation of DNA-templated transcription"/>
    <property type="evidence" value="ECO:0007669"/>
    <property type="project" value="InterPro"/>
</dbReference>
<dbReference type="Gene3D" id="3.40.50.2300">
    <property type="match status" value="1"/>
</dbReference>
<comment type="caution">
    <text evidence="10">The sequence shown here is derived from an EMBL/GenBank/DDBJ whole genome shotgun (WGS) entry which is preliminary data.</text>
</comment>
<proteinExistence type="predicted"/>
<dbReference type="GO" id="GO:0043565">
    <property type="term" value="F:sequence-specific DNA binding"/>
    <property type="evidence" value="ECO:0007669"/>
    <property type="project" value="InterPro"/>
</dbReference>
<dbReference type="PROSITE" id="PS50110">
    <property type="entry name" value="RESPONSE_REGULATORY"/>
    <property type="match status" value="1"/>
</dbReference>
<dbReference type="InterPro" id="IPR025944">
    <property type="entry name" value="Sigma_54_int_dom_CS"/>
</dbReference>
<evidence type="ECO:0000256" key="2">
    <source>
        <dbReference type="ARBA" id="ARBA00022741"/>
    </source>
</evidence>
<name>A0AAE4Z7S8_9BACT</name>
<keyword evidence="3" id="KW-0067">ATP-binding</keyword>
<dbReference type="PROSITE" id="PS00675">
    <property type="entry name" value="SIGMA54_INTERACT_1"/>
    <property type="match status" value="1"/>
</dbReference>
<keyword evidence="6" id="KW-0804">Transcription</keyword>
<dbReference type="Gene3D" id="1.10.10.60">
    <property type="entry name" value="Homeodomain-like"/>
    <property type="match status" value="1"/>
</dbReference>
<dbReference type="Proteomes" id="UP000702544">
    <property type="component" value="Unassembled WGS sequence"/>
</dbReference>
<dbReference type="PANTHER" id="PTHR32071">
    <property type="entry name" value="TRANSCRIPTIONAL REGULATORY PROTEIN"/>
    <property type="match status" value="1"/>
</dbReference>
<dbReference type="SMART" id="SM00382">
    <property type="entry name" value="AAA"/>
    <property type="match status" value="1"/>
</dbReference>
<keyword evidence="4" id="KW-0805">Transcription regulation</keyword>
<evidence type="ECO:0000256" key="4">
    <source>
        <dbReference type="ARBA" id="ARBA00023015"/>
    </source>
</evidence>
<keyword evidence="5" id="KW-0238">DNA-binding</keyword>
<protein>
    <submittedName>
        <fullName evidence="10">Sigma-54-dependent Fis family transcriptional regulator</fullName>
    </submittedName>
</protein>
<dbReference type="Pfam" id="PF02954">
    <property type="entry name" value="HTH_8"/>
    <property type="match status" value="1"/>
</dbReference>
<evidence type="ECO:0000259" key="8">
    <source>
        <dbReference type="PROSITE" id="PS50045"/>
    </source>
</evidence>
<evidence type="ECO:0000256" key="5">
    <source>
        <dbReference type="ARBA" id="ARBA00023125"/>
    </source>
</evidence>
<dbReference type="AlphaFoldDB" id="A0AAE4Z7S8"/>
<dbReference type="PROSITE" id="PS00676">
    <property type="entry name" value="SIGMA54_INTERACT_2"/>
    <property type="match status" value="1"/>
</dbReference>
<evidence type="ECO:0000256" key="6">
    <source>
        <dbReference type="ARBA" id="ARBA00023163"/>
    </source>
</evidence>
<dbReference type="FunFam" id="3.40.50.300:FF:000006">
    <property type="entry name" value="DNA-binding transcriptional regulator NtrC"/>
    <property type="match status" value="1"/>
</dbReference>
<dbReference type="InterPro" id="IPR011006">
    <property type="entry name" value="CheY-like_superfamily"/>
</dbReference>
<keyword evidence="1 7" id="KW-0597">Phosphoprotein</keyword>
<evidence type="ECO:0000256" key="1">
    <source>
        <dbReference type="ARBA" id="ARBA00022553"/>
    </source>
</evidence>
<keyword evidence="2" id="KW-0547">Nucleotide-binding</keyword>
<dbReference type="SUPFAM" id="SSF46689">
    <property type="entry name" value="Homeodomain-like"/>
    <property type="match status" value="1"/>
</dbReference>
<dbReference type="SUPFAM" id="SSF52540">
    <property type="entry name" value="P-loop containing nucleoside triphosphate hydrolases"/>
    <property type="match status" value="1"/>
</dbReference>
<dbReference type="SMART" id="SM00448">
    <property type="entry name" value="REC"/>
    <property type="match status" value="1"/>
</dbReference>
<dbReference type="Pfam" id="PF00072">
    <property type="entry name" value="Response_reg"/>
    <property type="match status" value="1"/>
</dbReference>
<dbReference type="InterPro" id="IPR009057">
    <property type="entry name" value="Homeodomain-like_sf"/>
</dbReference>
<reference evidence="10 11" key="1">
    <citation type="submission" date="2020-01" db="EMBL/GenBank/DDBJ databases">
        <title>Genomes assembled from Gulf of Kutch pelagic sediment metagenomes.</title>
        <authorList>
            <person name="Chandrashekar M."/>
            <person name="Mahajan M.S."/>
            <person name="Dave K.J."/>
            <person name="Vatsa P."/>
            <person name="Nathani N.M."/>
        </authorList>
    </citation>
    <scope>NUCLEOTIDE SEQUENCE [LARGE SCALE GENOMIC DNA]</scope>
    <source>
        <strain evidence="10">KS3-K002</strain>
    </source>
</reference>
<dbReference type="SUPFAM" id="SSF52172">
    <property type="entry name" value="CheY-like"/>
    <property type="match status" value="1"/>
</dbReference>
<dbReference type="InterPro" id="IPR058031">
    <property type="entry name" value="AAA_lid_NorR"/>
</dbReference>
<evidence type="ECO:0000259" key="9">
    <source>
        <dbReference type="PROSITE" id="PS50110"/>
    </source>
</evidence>
<dbReference type="InterPro" id="IPR025662">
    <property type="entry name" value="Sigma_54_int_dom_ATP-bd_1"/>
</dbReference>
<dbReference type="InterPro" id="IPR002197">
    <property type="entry name" value="HTH_Fis"/>
</dbReference>
<dbReference type="EMBL" id="JAACAK010000049">
    <property type="protein sequence ID" value="NIR74809.1"/>
    <property type="molecule type" value="Genomic_DNA"/>
</dbReference>
<evidence type="ECO:0000313" key="11">
    <source>
        <dbReference type="Proteomes" id="UP000702544"/>
    </source>
</evidence>
<dbReference type="InterPro" id="IPR027417">
    <property type="entry name" value="P-loop_NTPase"/>
</dbReference>
<organism evidence="10 11">
    <name type="scientific">Candidatus Kutchimonas denitrificans</name>
    <dbReference type="NCBI Taxonomy" id="3056748"/>
    <lineage>
        <taxon>Bacteria</taxon>
        <taxon>Pseudomonadati</taxon>
        <taxon>Gemmatimonadota</taxon>
        <taxon>Gemmatimonadia</taxon>
        <taxon>Candidatus Palauibacterales</taxon>
        <taxon>Candidatus Palauibacteraceae</taxon>
        <taxon>Candidatus Kutchimonas</taxon>
    </lineage>
</organism>